<dbReference type="InterPro" id="IPR017926">
    <property type="entry name" value="GATASE"/>
</dbReference>
<sequence>MKRVKIAILDLYEGQANQGMRCIRELLTDYGRTHGLELQFDEFEVRIKQETPDLSYDIYISSGGPGSPLDSEGSEWEVAYWSWLQKIEDFNANPANLQPKQVLFICHSFQLVCRHYAVAHVTARKSTAFGVFPVHMLEGATEEPVFTGLRDPFYAVDSRSYQVIQPDHRRISALGGQLLAIEKERPHVPLERAIMAIRFNEYMIGTQFHPEADAAGMSMYLQRDDRKATVIAEHGEEKWRSMIDQLNDPDKIRYTYSHIIPNFLDYALRPAGNRQLRKTA</sequence>
<evidence type="ECO:0000259" key="1">
    <source>
        <dbReference type="Pfam" id="PF00117"/>
    </source>
</evidence>
<dbReference type="EMBL" id="BMJC01000001">
    <property type="protein sequence ID" value="GGA89631.1"/>
    <property type="molecule type" value="Genomic_DNA"/>
</dbReference>
<evidence type="ECO:0000313" key="3">
    <source>
        <dbReference type="Proteomes" id="UP000607559"/>
    </source>
</evidence>
<keyword evidence="3" id="KW-1185">Reference proteome</keyword>
<proteinExistence type="predicted"/>
<dbReference type="Pfam" id="PF00117">
    <property type="entry name" value="GATase"/>
    <property type="match status" value="1"/>
</dbReference>
<protein>
    <recommendedName>
        <fullName evidence="1">Glutamine amidotransferase domain-containing protein</fullName>
    </recommendedName>
</protein>
<dbReference type="PROSITE" id="PS51273">
    <property type="entry name" value="GATASE_TYPE_1"/>
    <property type="match status" value="1"/>
</dbReference>
<reference evidence="2" key="1">
    <citation type="journal article" date="2014" name="Int. J. Syst. Evol. Microbiol.">
        <title>Complete genome sequence of Corynebacterium casei LMG S-19264T (=DSM 44701T), isolated from a smear-ripened cheese.</title>
        <authorList>
            <consortium name="US DOE Joint Genome Institute (JGI-PGF)"/>
            <person name="Walter F."/>
            <person name="Albersmeier A."/>
            <person name="Kalinowski J."/>
            <person name="Ruckert C."/>
        </authorList>
    </citation>
    <scope>NUCLEOTIDE SEQUENCE</scope>
    <source>
        <strain evidence="2">CGMCC 1.15448</strain>
    </source>
</reference>
<feature type="domain" description="Glutamine amidotransferase" evidence="1">
    <location>
        <begin position="24"/>
        <end position="214"/>
    </location>
</feature>
<accession>A0A8J2UA61</accession>
<organism evidence="2 3">
    <name type="scientific">Puia dinghuensis</name>
    <dbReference type="NCBI Taxonomy" id="1792502"/>
    <lineage>
        <taxon>Bacteria</taxon>
        <taxon>Pseudomonadati</taxon>
        <taxon>Bacteroidota</taxon>
        <taxon>Chitinophagia</taxon>
        <taxon>Chitinophagales</taxon>
        <taxon>Chitinophagaceae</taxon>
        <taxon>Puia</taxon>
    </lineage>
</organism>
<dbReference type="Gene3D" id="3.40.50.880">
    <property type="match status" value="1"/>
</dbReference>
<evidence type="ECO:0000313" key="2">
    <source>
        <dbReference type="EMBL" id="GGA89631.1"/>
    </source>
</evidence>
<dbReference type="InterPro" id="IPR029062">
    <property type="entry name" value="Class_I_gatase-like"/>
</dbReference>
<gene>
    <name evidence="2" type="ORF">GCM10011511_11080</name>
</gene>
<comment type="caution">
    <text evidence="2">The sequence shown here is derived from an EMBL/GenBank/DDBJ whole genome shotgun (WGS) entry which is preliminary data.</text>
</comment>
<dbReference type="Proteomes" id="UP000607559">
    <property type="component" value="Unassembled WGS sequence"/>
</dbReference>
<name>A0A8J2UA61_9BACT</name>
<dbReference type="RefSeq" id="WP_188929347.1">
    <property type="nucleotide sequence ID" value="NZ_BMJC01000001.1"/>
</dbReference>
<dbReference type="AlphaFoldDB" id="A0A8J2UA61"/>
<dbReference type="SUPFAM" id="SSF52317">
    <property type="entry name" value="Class I glutamine amidotransferase-like"/>
    <property type="match status" value="1"/>
</dbReference>
<reference evidence="2" key="2">
    <citation type="submission" date="2020-09" db="EMBL/GenBank/DDBJ databases">
        <authorList>
            <person name="Sun Q."/>
            <person name="Zhou Y."/>
        </authorList>
    </citation>
    <scope>NUCLEOTIDE SEQUENCE</scope>
    <source>
        <strain evidence="2">CGMCC 1.15448</strain>
    </source>
</reference>